<dbReference type="InterPro" id="IPR037382">
    <property type="entry name" value="Rsc/polybromo"/>
</dbReference>
<keyword evidence="4" id="KW-0805">Transcription regulation</keyword>
<gene>
    <name evidence="11" type="ORF">CWI36_2289p0010</name>
</gene>
<comment type="subcellular location">
    <subcellularLocation>
        <location evidence="1">Nucleus</location>
    </subcellularLocation>
</comment>
<dbReference type="Proteomes" id="UP000291404">
    <property type="component" value="Unassembled WGS sequence"/>
</dbReference>
<dbReference type="EMBL" id="PITI01002289">
    <property type="protein sequence ID" value="TBT98661.1"/>
    <property type="molecule type" value="Genomic_DNA"/>
</dbReference>
<dbReference type="STRING" id="148818.A0A4V2JU33"/>
<evidence type="ECO:0000256" key="4">
    <source>
        <dbReference type="ARBA" id="ARBA00023015"/>
    </source>
</evidence>
<dbReference type="SUPFAM" id="SSF47370">
    <property type="entry name" value="Bromodomain"/>
    <property type="match status" value="2"/>
</dbReference>
<dbReference type="Gene3D" id="1.20.920.10">
    <property type="entry name" value="Bromodomain-like"/>
    <property type="match status" value="2"/>
</dbReference>
<keyword evidence="3" id="KW-0156">Chromatin regulator</keyword>
<dbReference type="PANTHER" id="PTHR16062">
    <property type="entry name" value="SWI/SNF-RELATED"/>
    <property type="match status" value="1"/>
</dbReference>
<evidence type="ECO:0000313" key="12">
    <source>
        <dbReference type="Proteomes" id="UP000291404"/>
    </source>
</evidence>
<evidence type="ECO:0000256" key="6">
    <source>
        <dbReference type="ARBA" id="ARBA00023163"/>
    </source>
</evidence>
<dbReference type="VEuPathDB" id="MicrosporidiaDB:CWI36_2289p0010"/>
<protein>
    <submittedName>
        <fullName evidence="11">Bromodomain-containing protein</fullName>
    </submittedName>
</protein>
<dbReference type="GO" id="GO:0016586">
    <property type="term" value="C:RSC-type complex"/>
    <property type="evidence" value="ECO:0007669"/>
    <property type="project" value="InterPro"/>
</dbReference>
<evidence type="ECO:0000256" key="1">
    <source>
        <dbReference type="ARBA" id="ARBA00004123"/>
    </source>
</evidence>
<dbReference type="VEuPathDB" id="MicrosporidiaDB:CWI39_3788p0010"/>
<comment type="caution">
    <text evidence="11">The sequence shown here is derived from an EMBL/GenBank/DDBJ whole genome shotgun (WGS) entry which is preliminary data.</text>
</comment>
<accession>A0A4V2JU33</accession>
<keyword evidence="7" id="KW-0539">Nucleus</keyword>
<keyword evidence="12" id="KW-1185">Reference proteome</keyword>
<keyword evidence="6" id="KW-0804">Transcription</keyword>
<dbReference type="VEuPathDB" id="MicrosporidiaDB:CWI39_3239p0010"/>
<evidence type="ECO:0000259" key="10">
    <source>
        <dbReference type="PROSITE" id="PS50014"/>
    </source>
</evidence>
<dbReference type="CDD" id="cd04369">
    <property type="entry name" value="Bromodomain"/>
    <property type="match status" value="1"/>
</dbReference>
<sequence length="474" mass="55459">MSSYNKDSIGLPFTFLFNEYSVFMREIEEYFIYAMTFMQYNSIIYNLCKSMKNIYYKDIYMLIPIYKYKVLEIKGIYNKCISFINKLKGNKEIGLFIDKLEYKKYGWLKYGDMFKEMWIELVVERLKGNFYFCFEVFVEDLYKVFVNCCYFNEKNCSIWSVAVSMRKEVYEWVKSVYRDMLEWGDSVGGMLDRDKEEEEGDNYSTNVLEGDNYSSRVEGDNYSTNVLEGVSNSIDKEYPVNNSIDKEEGVIYSSNTLHPVNDSTDTLHPVNDSTDTLHPVNDSTNEQDPVNDSTNTLHPVNDSTNEHDPVNPIPNPLSINNHLIHPKILLGNCKGCNVNYISYYIIGVISKIKEYKQVKPFISKIDKNIWEGYIKVIEYPIWLNKIIKLLGKGYYKSYMHLECHIELIVKNCIKFNGKSSYYGKSVKYMEGVLRKEMYSMFGVSVMSNSKWVRVYYGGVNNSIDDYKGVSNKYK</sequence>
<evidence type="ECO:0000256" key="2">
    <source>
        <dbReference type="ARBA" id="ARBA00022737"/>
    </source>
</evidence>
<dbReference type="GO" id="GO:0006338">
    <property type="term" value="P:chromatin remodeling"/>
    <property type="evidence" value="ECO:0007669"/>
    <property type="project" value="InterPro"/>
</dbReference>
<keyword evidence="5 8" id="KW-0103">Bromodomain</keyword>
<evidence type="ECO:0000256" key="9">
    <source>
        <dbReference type="SAM" id="MobiDB-lite"/>
    </source>
</evidence>
<proteinExistence type="predicted"/>
<organism evidence="11 12">
    <name type="scientific">Hamiltosporidium magnivora</name>
    <dbReference type="NCBI Taxonomy" id="148818"/>
    <lineage>
        <taxon>Eukaryota</taxon>
        <taxon>Fungi</taxon>
        <taxon>Fungi incertae sedis</taxon>
        <taxon>Microsporidia</taxon>
        <taxon>Dubosqiidae</taxon>
        <taxon>Hamiltosporidium</taxon>
    </lineage>
</organism>
<evidence type="ECO:0000256" key="7">
    <source>
        <dbReference type="ARBA" id="ARBA00023242"/>
    </source>
</evidence>
<reference evidence="11 12" key="1">
    <citation type="submission" date="2017-12" db="EMBL/GenBank/DDBJ databases">
        <authorList>
            <person name="Pombert J.-F."/>
            <person name="Haag K.L."/>
            <person name="Ebert D."/>
        </authorList>
    </citation>
    <scope>NUCLEOTIDE SEQUENCE [LARGE SCALE GENOMIC DNA]</scope>
    <source>
        <strain evidence="11">BE-OM-2</strain>
    </source>
</reference>
<dbReference type="GO" id="GO:0003682">
    <property type="term" value="F:chromatin binding"/>
    <property type="evidence" value="ECO:0007669"/>
    <property type="project" value="TreeGrafter"/>
</dbReference>
<evidence type="ECO:0000256" key="5">
    <source>
        <dbReference type="ARBA" id="ARBA00023117"/>
    </source>
</evidence>
<name>A0A4V2JU33_9MICR</name>
<dbReference type="SMART" id="SM00297">
    <property type="entry name" value="BROMO"/>
    <property type="match status" value="2"/>
</dbReference>
<dbReference type="InterPro" id="IPR001487">
    <property type="entry name" value="Bromodomain"/>
</dbReference>
<evidence type="ECO:0000313" key="11">
    <source>
        <dbReference type="EMBL" id="TBT98661.1"/>
    </source>
</evidence>
<feature type="region of interest" description="Disordered" evidence="9">
    <location>
        <begin position="270"/>
        <end position="297"/>
    </location>
</feature>
<evidence type="ECO:0000256" key="3">
    <source>
        <dbReference type="ARBA" id="ARBA00022853"/>
    </source>
</evidence>
<dbReference type="InterPro" id="IPR036427">
    <property type="entry name" value="Bromodomain-like_sf"/>
</dbReference>
<dbReference type="PANTHER" id="PTHR16062:SF19">
    <property type="entry name" value="PROTEIN POLYBROMO-1"/>
    <property type="match status" value="1"/>
</dbReference>
<evidence type="ECO:0000256" key="8">
    <source>
        <dbReference type="PROSITE-ProRule" id="PRU00035"/>
    </source>
</evidence>
<dbReference type="AlphaFoldDB" id="A0A4V2JU33"/>
<dbReference type="GO" id="GO:0006368">
    <property type="term" value="P:transcription elongation by RNA polymerase II"/>
    <property type="evidence" value="ECO:0007669"/>
    <property type="project" value="TreeGrafter"/>
</dbReference>
<dbReference type="Pfam" id="PF00439">
    <property type="entry name" value="Bromodomain"/>
    <property type="match status" value="1"/>
</dbReference>
<dbReference type="PROSITE" id="PS50014">
    <property type="entry name" value="BROMODOMAIN_2"/>
    <property type="match status" value="1"/>
</dbReference>
<feature type="domain" description="Bromo" evidence="10">
    <location>
        <begin position="353"/>
        <end position="423"/>
    </location>
</feature>
<keyword evidence="2" id="KW-0677">Repeat</keyword>